<reference evidence="1" key="1">
    <citation type="journal article" date="2014" name="Front. Microbiol.">
        <title>High frequency of phylogenetically diverse reductive dehalogenase-homologous genes in deep subseafloor sedimentary metagenomes.</title>
        <authorList>
            <person name="Kawai M."/>
            <person name="Futagami T."/>
            <person name="Toyoda A."/>
            <person name="Takaki Y."/>
            <person name="Nishi S."/>
            <person name="Hori S."/>
            <person name="Arai W."/>
            <person name="Tsubouchi T."/>
            <person name="Morono Y."/>
            <person name="Uchiyama I."/>
            <person name="Ito T."/>
            <person name="Fujiyama A."/>
            <person name="Inagaki F."/>
            <person name="Takami H."/>
        </authorList>
    </citation>
    <scope>NUCLEOTIDE SEQUENCE</scope>
    <source>
        <strain evidence="1">Expedition CK06-06</strain>
    </source>
</reference>
<dbReference type="AlphaFoldDB" id="X1G3B8"/>
<name>X1G3B8_9ZZZZ</name>
<proteinExistence type="predicted"/>
<sequence>MIWLRRKKDIYITDDIPDIEQAILATIDDYFKSNPINPFPSRIKSITNFQISTL</sequence>
<organism evidence="1">
    <name type="scientific">marine sediment metagenome</name>
    <dbReference type="NCBI Taxonomy" id="412755"/>
    <lineage>
        <taxon>unclassified sequences</taxon>
        <taxon>metagenomes</taxon>
        <taxon>ecological metagenomes</taxon>
    </lineage>
</organism>
<accession>X1G3B8</accession>
<gene>
    <name evidence="1" type="ORF">S03H2_29941</name>
</gene>
<protein>
    <submittedName>
        <fullName evidence="1">Uncharacterized protein</fullName>
    </submittedName>
</protein>
<comment type="caution">
    <text evidence="1">The sequence shown here is derived from an EMBL/GenBank/DDBJ whole genome shotgun (WGS) entry which is preliminary data.</text>
</comment>
<evidence type="ECO:0000313" key="1">
    <source>
        <dbReference type="EMBL" id="GAH52406.1"/>
    </source>
</evidence>
<dbReference type="EMBL" id="BARU01018093">
    <property type="protein sequence ID" value="GAH52406.1"/>
    <property type="molecule type" value="Genomic_DNA"/>
</dbReference>